<accession>A0ABP7PJD2</accession>
<dbReference type="EMBL" id="BAAAZC010000009">
    <property type="protein sequence ID" value="GAA3966696.1"/>
    <property type="molecule type" value="Genomic_DNA"/>
</dbReference>
<gene>
    <name evidence="2" type="ORF">GCM10022210_14120</name>
</gene>
<sequence>MGISLNMKLTTLLPVIVAIVFGAGCKPAPAKDPSTPGTEIPEALKDEKSSSDFLTKTNPRGSMMDNIYDDLAKKDPTLQKLEEQLQHFNAGFPDSLKKFNEYANKSTAYYSSANESLNMLKDTVLRDQLRAVLADSKSKYMGKISRFSNLMTHIDSNHIKIEDYHTVLKVVTTLPVIEKYQDDAMPDITSTANLANEAQRLRAKTYQLVKKQGKN</sequence>
<comment type="caution">
    <text evidence="2">The sequence shown here is derived from an EMBL/GenBank/DDBJ whole genome shotgun (WGS) entry which is preliminary data.</text>
</comment>
<feature type="region of interest" description="Disordered" evidence="1">
    <location>
        <begin position="28"/>
        <end position="53"/>
    </location>
</feature>
<evidence type="ECO:0000313" key="2">
    <source>
        <dbReference type="EMBL" id="GAA3966696.1"/>
    </source>
</evidence>
<evidence type="ECO:0000256" key="1">
    <source>
        <dbReference type="SAM" id="MobiDB-lite"/>
    </source>
</evidence>
<evidence type="ECO:0000313" key="3">
    <source>
        <dbReference type="Proteomes" id="UP001500742"/>
    </source>
</evidence>
<reference evidence="3" key="1">
    <citation type="journal article" date="2019" name="Int. J. Syst. Evol. Microbiol.">
        <title>The Global Catalogue of Microorganisms (GCM) 10K type strain sequencing project: providing services to taxonomists for standard genome sequencing and annotation.</title>
        <authorList>
            <consortium name="The Broad Institute Genomics Platform"/>
            <consortium name="The Broad Institute Genome Sequencing Center for Infectious Disease"/>
            <person name="Wu L."/>
            <person name="Ma J."/>
        </authorList>
    </citation>
    <scope>NUCLEOTIDE SEQUENCE [LARGE SCALE GENOMIC DNA]</scope>
    <source>
        <strain evidence="3">JCM 16601</strain>
    </source>
</reference>
<dbReference type="Proteomes" id="UP001500742">
    <property type="component" value="Unassembled WGS sequence"/>
</dbReference>
<proteinExistence type="predicted"/>
<evidence type="ECO:0008006" key="4">
    <source>
        <dbReference type="Google" id="ProtNLM"/>
    </source>
</evidence>
<organism evidence="2 3">
    <name type="scientific">Mucilaginibacter dorajii</name>
    <dbReference type="NCBI Taxonomy" id="692994"/>
    <lineage>
        <taxon>Bacteria</taxon>
        <taxon>Pseudomonadati</taxon>
        <taxon>Bacteroidota</taxon>
        <taxon>Sphingobacteriia</taxon>
        <taxon>Sphingobacteriales</taxon>
        <taxon>Sphingobacteriaceae</taxon>
        <taxon>Mucilaginibacter</taxon>
    </lineage>
</organism>
<keyword evidence="3" id="KW-1185">Reference proteome</keyword>
<name>A0ABP7PJD2_9SPHI</name>
<protein>
    <recommendedName>
        <fullName evidence="4">Lipoprotein</fullName>
    </recommendedName>
</protein>